<accession>A0A379EPA0</accession>
<protein>
    <submittedName>
        <fullName evidence="1">DNA damage-inducible protein I</fullName>
    </submittedName>
</protein>
<sequence>MVKPMRVEILFNKQSKITDSLFPLLEHELRKKITPEYPDMQFRIAFSSMNSIQVTGIKDETKHEHIMELIQSVWEDDGWLQIDDE</sequence>
<accession>A0A0G4Q552</accession>
<dbReference type="EMBL" id="CVRY01000002">
    <property type="protein sequence ID" value="CRL60940.1"/>
    <property type="molecule type" value="Genomic_DNA"/>
</dbReference>
<evidence type="ECO:0000313" key="1">
    <source>
        <dbReference type="EMBL" id="CRL60940.1"/>
    </source>
</evidence>
<dbReference type="GO" id="GO:0009432">
    <property type="term" value="P:SOS response"/>
    <property type="evidence" value="ECO:0007669"/>
    <property type="project" value="TreeGrafter"/>
</dbReference>
<dbReference type="Gene3D" id="3.30.910.10">
    <property type="entry name" value="DinI-like"/>
    <property type="match status" value="1"/>
</dbReference>
<dbReference type="PANTHER" id="PTHR36572:SF2">
    <property type="entry name" value="DNA DAMAGE-INDUCIBLE PROTEIN I"/>
    <property type="match status" value="1"/>
</dbReference>
<gene>
    <name evidence="1" type="ORF">BN1804_01205</name>
</gene>
<dbReference type="Pfam" id="PF06183">
    <property type="entry name" value="DinI"/>
    <property type="match status" value="1"/>
</dbReference>
<dbReference type="InterPro" id="IPR036687">
    <property type="entry name" value="DinI-like_sf"/>
</dbReference>
<proteinExistence type="predicted"/>
<dbReference type="InterPro" id="IPR010391">
    <property type="entry name" value="DNA_damage-inducible_DinI-like"/>
</dbReference>
<dbReference type="AlphaFoldDB" id="A0A0G4Q552"/>
<dbReference type="PANTHER" id="PTHR36572">
    <property type="entry name" value="DNA DAMAGE-INDUCIBLE PROTEIN I-RELATED"/>
    <property type="match status" value="1"/>
</dbReference>
<dbReference type="SUPFAM" id="SSF54857">
    <property type="entry name" value="DNA damage-inducible protein DinI"/>
    <property type="match status" value="1"/>
</dbReference>
<dbReference type="Proteomes" id="UP000183920">
    <property type="component" value="Unassembled WGS sequence"/>
</dbReference>
<evidence type="ECO:0000313" key="2">
    <source>
        <dbReference type="Proteomes" id="UP000183920"/>
    </source>
</evidence>
<reference evidence="2" key="1">
    <citation type="submission" date="2015-06" db="EMBL/GenBank/DDBJ databases">
        <authorList>
            <person name="Urmite Genomes"/>
        </authorList>
    </citation>
    <scope>NUCLEOTIDE SEQUENCE [LARGE SCALE GENOMIC DNA]</scope>
    <source>
        <strain evidence="2">CSUR P1867</strain>
    </source>
</reference>
<name>A0A0G4Q552_9GAMM</name>
<organism evidence="1 2">
    <name type="scientific">Proteus penneri</name>
    <dbReference type="NCBI Taxonomy" id="102862"/>
    <lineage>
        <taxon>Bacteria</taxon>
        <taxon>Pseudomonadati</taxon>
        <taxon>Pseudomonadota</taxon>
        <taxon>Gammaproteobacteria</taxon>
        <taxon>Enterobacterales</taxon>
        <taxon>Morganellaceae</taxon>
        <taxon>Proteus</taxon>
    </lineage>
</organism>